<keyword evidence="7" id="KW-0675">Receptor</keyword>
<protein>
    <submittedName>
        <fullName evidence="7">Family A G -coupled receptor, partial</fullName>
    </submittedName>
</protein>
<feature type="compositionally biased region" description="Basic and acidic residues" evidence="5">
    <location>
        <begin position="364"/>
        <end position="377"/>
    </location>
</feature>
<dbReference type="SUPFAM" id="SSF81321">
    <property type="entry name" value="Family A G protein-coupled receptor-like"/>
    <property type="match status" value="1"/>
</dbReference>
<evidence type="ECO:0000256" key="6">
    <source>
        <dbReference type="SAM" id="Phobius"/>
    </source>
</evidence>
<comment type="caution">
    <text evidence="7">The sequence shown here is derived from an EMBL/GenBank/DDBJ whole genome shotgun (WGS) entry which is preliminary data.</text>
</comment>
<accession>A0AAI9ECK4</accession>
<dbReference type="GO" id="GO:0004930">
    <property type="term" value="F:G protein-coupled receptor activity"/>
    <property type="evidence" value="ECO:0007669"/>
    <property type="project" value="TreeGrafter"/>
</dbReference>
<organism evidence="7 8">
    <name type="scientific">Lecanosticta acicola</name>
    <dbReference type="NCBI Taxonomy" id="111012"/>
    <lineage>
        <taxon>Eukaryota</taxon>
        <taxon>Fungi</taxon>
        <taxon>Dikarya</taxon>
        <taxon>Ascomycota</taxon>
        <taxon>Pezizomycotina</taxon>
        <taxon>Dothideomycetes</taxon>
        <taxon>Dothideomycetidae</taxon>
        <taxon>Mycosphaerellales</taxon>
        <taxon>Mycosphaerellaceae</taxon>
        <taxon>Lecanosticta</taxon>
    </lineage>
</organism>
<feature type="transmembrane region" description="Helical" evidence="6">
    <location>
        <begin position="100"/>
        <end position="123"/>
    </location>
</feature>
<evidence type="ECO:0000256" key="3">
    <source>
        <dbReference type="ARBA" id="ARBA00022989"/>
    </source>
</evidence>
<dbReference type="GO" id="GO:0005886">
    <property type="term" value="C:plasma membrane"/>
    <property type="evidence" value="ECO:0007669"/>
    <property type="project" value="TreeGrafter"/>
</dbReference>
<feature type="compositionally biased region" description="Basic and acidic residues" evidence="5">
    <location>
        <begin position="327"/>
        <end position="348"/>
    </location>
</feature>
<feature type="transmembrane region" description="Helical" evidence="6">
    <location>
        <begin position="228"/>
        <end position="249"/>
    </location>
</feature>
<feature type="compositionally biased region" description="Basic and acidic residues" evidence="5">
    <location>
        <begin position="386"/>
        <end position="398"/>
    </location>
</feature>
<dbReference type="GO" id="GO:0007189">
    <property type="term" value="P:adenylate cyclase-activating G protein-coupled receptor signaling pathway"/>
    <property type="evidence" value="ECO:0007669"/>
    <property type="project" value="TreeGrafter"/>
</dbReference>
<keyword evidence="8" id="KW-1185">Reference proteome</keyword>
<dbReference type="Gene3D" id="1.20.1070.10">
    <property type="entry name" value="Rhodopsin 7-helix transmembrane proteins"/>
    <property type="match status" value="1"/>
</dbReference>
<feature type="region of interest" description="Disordered" evidence="5">
    <location>
        <begin position="319"/>
        <end position="348"/>
    </location>
</feature>
<feature type="transmembrane region" description="Helical" evidence="6">
    <location>
        <begin position="20"/>
        <end position="39"/>
    </location>
</feature>
<comment type="subcellular location">
    <subcellularLocation>
        <location evidence="1">Membrane</location>
        <topology evidence="1">Multi-pass membrane protein</topology>
    </subcellularLocation>
</comment>
<dbReference type="PANTHER" id="PTHR23112:SF37">
    <property type="entry name" value="G PROTEIN-COUPLED RECEPTOR GPR1"/>
    <property type="match status" value="1"/>
</dbReference>
<keyword evidence="4 6" id="KW-0472">Membrane</keyword>
<evidence type="ECO:0000256" key="2">
    <source>
        <dbReference type="ARBA" id="ARBA00022692"/>
    </source>
</evidence>
<dbReference type="PANTHER" id="PTHR23112">
    <property type="entry name" value="G PROTEIN-COUPLED RECEPTOR 157-RELATED"/>
    <property type="match status" value="1"/>
</dbReference>
<dbReference type="EMBL" id="CAVMBE010000077">
    <property type="protein sequence ID" value="CAK4033066.1"/>
    <property type="molecule type" value="Genomic_DNA"/>
</dbReference>
<evidence type="ECO:0000256" key="4">
    <source>
        <dbReference type="ARBA" id="ARBA00023136"/>
    </source>
</evidence>
<keyword evidence="3 6" id="KW-1133">Transmembrane helix</keyword>
<feature type="transmembrane region" description="Helical" evidence="6">
    <location>
        <begin position="186"/>
        <end position="208"/>
    </location>
</feature>
<reference evidence="7" key="1">
    <citation type="submission" date="2023-11" db="EMBL/GenBank/DDBJ databases">
        <authorList>
            <person name="Alioto T."/>
            <person name="Alioto T."/>
            <person name="Gomez Garrido J."/>
        </authorList>
    </citation>
    <scope>NUCLEOTIDE SEQUENCE</scope>
</reference>
<gene>
    <name evidence="7" type="ORF">LECACI_7A008224</name>
</gene>
<dbReference type="AlphaFoldDB" id="A0AAI9ECK4"/>
<feature type="transmembrane region" description="Helical" evidence="6">
    <location>
        <begin position="60"/>
        <end position="80"/>
    </location>
</feature>
<sequence length="398" mass="45126">MAKTSTATTLSPLPPGLRRGMISVTFIGFLSFAAASLLFMHLVYRIITWKHRGYARLNQYVALLTNLIFADVIQGIGWSLDVLWLRHDSIDAGSTACWTQGWFLTTGDVGICVFSFLLAVHLFADIVFDRRLRHIPFLACLVACWIFSFFCASIGIAVHPKDFYMRAGAWCWIHEKYMPERLWLHYFWILICEFATVVLYTLMFVILWRRVKVFFYSNGDVHLRAESAARCVIFYPLIYTACTLPAVVIRLRAMTGHKASYAELCAIGVMIGSNGWADVLLYTTTRHSLIFGPAIPDADASALDTFGTWPGRRREEAVGIEEGIGTQDREVRPNMSQSEDRESNEDLFRAGNILRVGQNFDIHRVEARPREGRESEKNQVSGQSRRSSEKATAEIELS</sequence>
<name>A0AAI9ECK4_9PEZI</name>
<proteinExistence type="predicted"/>
<feature type="transmembrane region" description="Helical" evidence="6">
    <location>
        <begin position="135"/>
        <end position="158"/>
    </location>
</feature>
<evidence type="ECO:0000313" key="8">
    <source>
        <dbReference type="Proteomes" id="UP001296104"/>
    </source>
</evidence>
<evidence type="ECO:0000313" key="7">
    <source>
        <dbReference type="EMBL" id="CAK4033066.1"/>
    </source>
</evidence>
<evidence type="ECO:0000256" key="5">
    <source>
        <dbReference type="SAM" id="MobiDB-lite"/>
    </source>
</evidence>
<keyword evidence="2 6" id="KW-0812">Transmembrane</keyword>
<evidence type="ECO:0000256" key="1">
    <source>
        <dbReference type="ARBA" id="ARBA00004141"/>
    </source>
</evidence>
<dbReference type="Proteomes" id="UP001296104">
    <property type="component" value="Unassembled WGS sequence"/>
</dbReference>
<feature type="region of interest" description="Disordered" evidence="5">
    <location>
        <begin position="364"/>
        <end position="398"/>
    </location>
</feature>